<gene>
    <name evidence="1" type="ORF">RDV84_23290</name>
</gene>
<dbReference type="EMBL" id="CP133568">
    <property type="protein sequence ID" value="WMT02852.1"/>
    <property type="molecule type" value="Genomic_DNA"/>
</dbReference>
<accession>A0ABY9P754</accession>
<keyword evidence="2" id="KW-1185">Reference proteome</keyword>
<evidence type="ECO:0000313" key="1">
    <source>
        <dbReference type="EMBL" id="WMT02852.1"/>
    </source>
</evidence>
<reference evidence="1 2" key="1">
    <citation type="submission" date="2023-08" db="EMBL/GenBank/DDBJ databases">
        <title>The whole genome sequence of Lysobacter yananisis.</title>
        <authorList>
            <person name="Sun H."/>
        </authorList>
    </citation>
    <scope>NUCLEOTIDE SEQUENCE [LARGE SCALE GENOMIC DNA]</scope>
    <source>
        <strain evidence="1 2">SNNU513</strain>
    </source>
</reference>
<protein>
    <submittedName>
        <fullName evidence="1">Uncharacterized protein</fullName>
    </submittedName>
</protein>
<organism evidence="1 2">
    <name type="scientific">Lysobacter yananisis</name>
    <dbReference type="NCBI Taxonomy" id="1003114"/>
    <lineage>
        <taxon>Bacteria</taxon>
        <taxon>Pseudomonadati</taxon>
        <taxon>Pseudomonadota</taxon>
        <taxon>Gammaproteobacteria</taxon>
        <taxon>Lysobacterales</taxon>
        <taxon>Lysobacteraceae</taxon>
        <taxon>Lysobacter</taxon>
    </lineage>
</organism>
<proteinExistence type="predicted"/>
<dbReference type="RefSeq" id="WP_309151788.1">
    <property type="nucleotide sequence ID" value="NZ_CP133568.1"/>
</dbReference>
<evidence type="ECO:0000313" key="2">
    <source>
        <dbReference type="Proteomes" id="UP001229313"/>
    </source>
</evidence>
<sequence>MNDRSKLHHFWWRVRLVRYLIRYRYYGLLDLNEAWAASGDEPWADYYDSETHPHDAVIEDLSYA</sequence>
<name>A0ABY9P754_9GAMM</name>
<dbReference type="Proteomes" id="UP001229313">
    <property type="component" value="Chromosome"/>
</dbReference>